<proteinExistence type="predicted"/>
<sequence length="41" mass="4835">MEGADRKIGRKNGIGKAYDRKTCQRRVYDKKHVKENPEKET</sequence>
<dbReference type="RefSeq" id="WP_008725081.1">
    <property type="nucleotide sequence ID" value="NZ_JBBMFM010000116.1"/>
</dbReference>
<accession>A0ABV1DB73</accession>
<evidence type="ECO:0000256" key="1">
    <source>
        <dbReference type="SAM" id="MobiDB-lite"/>
    </source>
</evidence>
<protein>
    <submittedName>
        <fullName evidence="2">Uncharacterized protein</fullName>
    </submittedName>
</protein>
<feature type="region of interest" description="Disordered" evidence="1">
    <location>
        <begin position="1"/>
        <end position="41"/>
    </location>
</feature>
<keyword evidence="3" id="KW-1185">Reference proteome</keyword>
<comment type="caution">
    <text evidence="2">The sequence shown here is derived from an EMBL/GenBank/DDBJ whole genome shotgun (WGS) entry which is preliminary data.</text>
</comment>
<evidence type="ECO:0000313" key="3">
    <source>
        <dbReference type="Proteomes" id="UP001454086"/>
    </source>
</evidence>
<organism evidence="2 3">
    <name type="scientific">Enterocloster hominis</name>
    <name type="common">ex Hitch et al. 2024</name>
    <dbReference type="NCBI Taxonomy" id="1917870"/>
    <lineage>
        <taxon>Bacteria</taxon>
        <taxon>Bacillati</taxon>
        <taxon>Bacillota</taxon>
        <taxon>Clostridia</taxon>
        <taxon>Lachnospirales</taxon>
        <taxon>Lachnospiraceae</taxon>
        <taxon>Enterocloster</taxon>
    </lineage>
</organism>
<reference evidence="2 3" key="1">
    <citation type="submission" date="2024-03" db="EMBL/GenBank/DDBJ databases">
        <title>Human intestinal bacterial collection.</title>
        <authorList>
            <person name="Pauvert C."/>
            <person name="Hitch T.C.A."/>
            <person name="Clavel T."/>
        </authorList>
    </citation>
    <scope>NUCLEOTIDE SEQUENCE [LARGE SCALE GENOMIC DNA]</scope>
    <source>
        <strain evidence="2 3">CLA-SR-H021</strain>
    </source>
</reference>
<dbReference type="EMBL" id="JBBMFM010000116">
    <property type="protein sequence ID" value="MEQ2427616.1"/>
    <property type="molecule type" value="Genomic_DNA"/>
</dbReference>
<dbReference type="Proteomes" id="UP001454086">
    <property type="component" value="Unassembled WGS sequence"/>
</dbReference>
<feature type="compositionally biased region" description="Basic and acidic residues" evidence="1">
    <location>
        <begin position="17"/>
        <end position="41"/>
    </location>
</feature>
<gene>
    <name evidence="2" type="ORF">WMQ36_21865</name>
</gene>
<evidence type="ECO:0000313" key="2">
    <source>
        <dbReference type="EMBL" id="MEQ2427616.1"/>
    </source>
</evidence>
<name>A0ABV1DB73_9FIRM</name>